<dbReference type="PANTHER" id="PTHR17985:SF8">
    <property type="entry name" value="TRANSPORT AND GOLGI ORGANIZATION PROTEIN 2 HOMOLOG"/>
    <property type="match status" value="1"/>
</dbReference>
<dbReference type="PANTHER" id="PTHR17985">
    <property type="entry name" value="SER/THR-RICH PROTEIN T10 IN DGCR REGION"/>
    <property type="match status" value="1"/>
</dbReference>
<evidence type="ECO:0000313" key="2">
    <source>
        <dbReference type="Proteomes" id="UP000199107"/>
    </source>
</evidence>
<organism evidence="1 2">
    <name type="scientific">Franzmannia pantelleriensis</name>
    <dbReference type="NCBI Taxonomy" id="48727"/>
    <lineage>
        <taxon>Bacteria</taxon>
        <taxon>Pseudomonadati</taxon>
        <taxon>Pseudomonadota</taxon>
        <taxon>Gammaproteobacteria</taxon>
        <taxon>Oceanospirillales</taxon>
        <taxon>Halomonadaceae</taxon>
        <taxon>Franzmannia</taxon>
    </lineage>
</organism>
<name>A0A1G9GS28_9GAMM</name>
<dbReference type="STRING" id="48727.SAMN05192555_102234"/>
<dbReference type="EMBL" id="FNGH01000002">
    <property type="protein sequence ID" value="SDL03489.1"/>
    <property type="molecule type" value="Genomic_DNA"/>
</dbReference>
<dbReference type="Pfam" id="PF05742">
    <property type="entry name" value="TANGO2"/>
    <property type="match status" value="1"/>
</dbReference>
<accession>A0A1G9GS28</accession>
<dbReference type="AlphaFoldDB" id="A0A1G9GS28"/>
<protein>
    <submittedName>
        <fullName evidence="1">Uncharacterized conserved protein, contains NRDE domain</fullName>
    </submittedName>
</protein>
<keyword evidence="2" id="KW-1185">Reference proteome</keyword>
<gene>
    <name evidence="1" type="ORF">SAMN05192555_102234</name>
</gene>
<evidence type="ECO:0000313" key="1">
    <source>
        <dbReference type="EMBL" id="SDL03489.1"/>
    </source>
</evidence>
<reference evidence="2" key="1">
    <citation type="submission" date="2016-10" db="EMBL/GenBank/DDBJ databases">
        <authorList>
            <person name="Varghese N."/>
            <person name="Submissions S."/>
        </authorList>
    </citation>
    <scope>NUCLEOTIDE SEQUENCE [LARGE SCALE GENOMIC DNA]</scope>
    <source>
        <strain evidence="2">AAP</strain>
    </source>
</reference>
<sequence>MRGGCHDGREGLCYAMSARYGNAMCLIAFAFHPDDAVPLRLIANRDERYARPSAPLARWRDTPAILGGRDLVAGGSWLALHRGGRMAAITNVRDPRIRVADAAPSRGELVRQALLSDDLPGWLAQLAEGDAWQYGGFNLLAGDARQLWHLHRGHRRLALQSLPAGHYGLSNADLETPWPKLQLAKTGLAASLDGGRWPDDALTAMAEHHPINDPARLPDTGVGEMLERFLSPPFIIGEAYGTRATSWLSWHADGHIEITERRFGPGGVHAGETSERLLLDA</sequence>
<dbReference type="InterPro" id="IPR008551">
    <property type="entry name" value="TANGO2"/>
</dbReference>
<dbReference type="Proteomes" id="UP000199107">
    <property type="component" value="Unassembled WGS sequence"/>
</dbReference>
<proteinExistence type="predicted"/>